<comment type="subcellular location">
    <subcellularLocation>
        <location evidence="1">Host cell junction</location>
        <location evidence="1">Host plasmodesma</location>
    </subcellularLocation>
</comment>
<name>A0A240FZ94_9BROM</name>
<evidence type="ECO:0000256" key="3">
    <source>
        <dbReference type="ARBA" id="ARBA00022448"/>
    </source>
</evidence>
<reference evidence="9" key="1">
    <citation type="submission" date="2017-04" db="EMBL/GenBank/DDBJ databases">
        <title>Generic amplicon deep sequencing to determine Ilarvirus species diversity in Prunus.</title>
        <authorList>
            <person name="Kinoti W.M."/>
            <person name="Constable F.E."/>
            <person name="Nancarrow N."/>
            <person name="Plummer K.M."/>
            <person name="Rodoni B."/>
        </authorList>
    </citation>
    <scope>NUCLEOTIDE SEQUENCE</scope>
    <source>
        <strain evidence="9">Q15R3N</strain>
    </source>
</reference>
<dbReference type="GO" id="GO:0046740">
    <property type="term" value="P:transport of virus in host, cell to cell"/>
    <property type="evidence" value="ECO:0007669"/>
    <property type="project" value="UniProtKB-KW"/>
</dbReference>
<evidence type="ECO:0000256" key="6">
    <source>
        <dbReference type="ARBA" id="ARBA00025275"/>
    </source>
</evidence>
<evidence type="ECO:0000256" key="7">
    <source>
        <dbReference type="ARBA" id="ARBA00032603"/>
    </source>
</evidence>
<protein>
    <recommendedName>
        <fullName evidence="2">Movement protein</fullName>
    </recommendedName>
    <alternativeName>
        <fullName evidence="7">Protein 3A</fullName>
    </alternativeName>
</protein>
<organism evidence="9">
    <name type="scientific">Prunus necrotic ringspot virus</name>
    <dbReference type="NCBI Taxonomy" id="37733"/>
    <lineage>
        <taxon>Viruses</taxon>
        <taxon>Riboviria</taxon>
        <taxon>Orthornavirae</taxon>
        <taxon>Kitrinoviricota</taxon>
        <taxon>Alsuviricetes</taxon>
        <taxon>Martellivirales</taxon>
        <taxon>Bromoviridae</taxon>
        <taxon>Ilarvirus</taxon>
        <taxon>Ilarvirus PNRSV</taxon>
    </lineage>
</organism>
<evidence type="ECO:0000313" key="9">
    <source>
        <dbReference type="EMBL" id="ASJ26583.1"/>
    </source>
</evidence>
<proteinExistence type="predicted"/>
<evidence type="ECO:0000256" key="8">
    <source>
        <dbReference type="SAM" id="MobiDB-lite"/>
    </source>
</evidence>
<evidence type="ECO:0000256" key="4">
    <source>
        <dbReference type="ARBA" id="ARBA00023031"/>
    </source>
</evidence>
<evidence type="ECO:0000256" key="1">
    <source>
        <dbReference type="ARBA" id="ARBA00004621"/>
    </source>
</evidence>
<accession>A0A240FZ94</accession>
<dbReference type="Pfam" id="PF01573">
    <property type="entry name" value="Bromo_MP"/>
    <property type="match status" value="1"/>
</dbReference>
<evidence type="ECO:0000256" key="2">
    <source>
        <dbReference type="ARBA" id="ARBA00014660"/>
    </source>
</evidence>
<dbReference type="GO" id="GO:0044219">
    <property type="term" value="C:host cell plasmodesma"/>
    <property type="evidence" value="ECO:0007669"/>
    <property type="project" value="UniProtKB-SubCell"/>
</dbReference>
<sequence length="297" mass="32982">MFAAESFSRMPQQDLLGVSKNPSTSDFSVVECSMDEMSQISEDLHKLMLSDEMKALPTKGCHILHLVNLPKSNVLRLASKEQKGFLSRQADKVKNKIYRCVGRIFLVYVPIIQATTSGLITLKLQNSDTGEISDVVTDVEANRAFVIMDRWGRSLVESADLNLLYSISCPDVRPGARVGEMMAFWDERMSRQQTYLEKGNPILFPIAETKPSKYLNDKKVLMSMVRSRILAGTEGCDIAPENIEVKRLGDNRKVLTIQPKAPIVEEVKGKDEPIGSNGESHMEEKTVTVKVGSSGSA</sequence>
<dbReference type="EMBL" id="KY883335">
    <property type="protein sequence ID" value="ASJ26583.1"/>
    <property type="molecule type" value="Genomic_RNA"/>
</dbReference>
<dbReference type="InterPro" id="IPR002538">
    <property type="entry name" value="Bromo_MP"/>
</dbReference>
<keyword evidence="4" id="KW-0916">Viral movement protein</keyword>
<keyword evidence="5" id="KW-1031">Host cell junction</keyword>
<feature type="region of interest" description="Disordered" evidence="8">
    <location>
        <begin position="266"/>
        <end position="297"/>
    </location>
</feature>
<comment type="function">
    <text evidence="6">Transports viral genome to neighboring plant cells directly through plasmosdesmata, without any budding. The movement protein allows efficient cell to cell propagation, by bypassing the host cell wall barrier. Acts by forming a tubular structure at the host plasmodesmata, enlarging it enough to allow free passage of virion capsids.</text>
</comment>
<evidence type="ECO:0000256" key="5">
    <source>
        <dbReference type="ARBA" id="ARBA00023081"/>
    </source>
</evidence>
<keyword evidence="3" id="KW-0813">Transport</keyword>